<gene>
    <name evidence="2" type="ORF">RND61_30015</name>
</gene>
<accession>A0ABU3QU12</accession>
<evidence type="ECO:0000313" key="2">
    <source>
        <dbReference type="EMBL" id="MDT9686273.1"/>
    </source>
</evidence>
<proteinExistence type="predicted"/>
<dbReference type="Gene3D" id="1.10.260.40">
    <property type="entry name" value="lambda repressor-like DNA-binding domains"/>
    <property type="match status" value="1"/>
</dbReference>
<dbReference type="RefSeq" id="WP_315881307.1">
    <property type="nucleotide sequence ID" value="NZ_JAWCTQ010000061.1"/>
</dbReference>
<reference evidence="2 3" key="1">
    <citation type="submission" date="2023-09" db="EMBL/GenBank/DDBJ databases">
        <title>Streptomyces sp. nov.: A antagonism against Alternaria gaisen Producing Streptochlin, Isolated from Tamarix root soil.</title>
        <authorList>
            <person name="Chen Y."/>
        </authorList>
    </citation>
    <scope>NUCLEOTIDE SEQUENCE [LARGE SCALE GENOMIC DNA]</scope>
    <source>
        <strain evidence="2 3">TRM76323</strain>
    </source>
</reference>
<feature type="domain" description="HTH cro/C1-type" evidence="1">
    <location>
        <begin position="16"/>
        <end position="70"/>
    </location>
</feature>
<comment type="caution">
    <text evidence="2">The sequence shown here is derived from an EMBL/GenBank/DDBJ whole genome shotgun (WGS) entry which is preliminary data.</text>
</comment>
<name>A0ABU3QU12_9ACTN</name>
<protein>
    <submittedName>
        <fullName evidence="2">Helix-turn-helix transcriptional regulator</fullName>
    </submittedName>
</protein>
<keyword evidence="3" id="KW-1185">Reference proteome</keyword>
<dbReference type="EMBL" id="JAWCTQ010000061">
    <property type="protein sequence ID" value="MDT9686273.1"/>
    <property type="molecule type" value="Genomic_DNA"/>
</dbReference>
<dbReference type="InterPro" id="IPR010982">
    <property type="entry name" value="Lambda_DNA-bd_dom_sf"/>
</dbReference>
<evidence type="ECO:0000313" key="3">
    <source>
        <dbReference type="Proteomes" id="UP001250181"/>
    </source>
</evidence>
<evidence type="ECO:0000259" key="1">
    <source>
        <dbReference type="PROSITE" id="PS50943"/>
    </source>
</evidence>
<organism evidence="2 3">
    <name type="scientific">Streptomyces tamarix</name>
    <dbReference type="NCBI Taxonomy" id="3078565"/>
    <lineage>
        <taxon>Bacteria</taxon>
        <taxon>Bacillati</taxon>
        <taxon>Actinomycetota</taxon>
        <taxon>Actinomycetes</taxon>
        <taxon>Kitasatosporales</taxon>
        <taxon>Streptomycetaceae</taxon>
        <taxon>Streptomyces</taxon>
    </lineage>
</organism>
<dbReference type="SUPFAM" id="SSF47413">
    <property type="entry name" value="lambda repressor-like DNA-binding domains"/>
    <property type="match status" value="1"/>
</dbReference>
<dbReference type="Pfam" id="PF13560">
    <property type="entry name" value="HTH_31"/>
    <property type="match status" value="1"/>
</dbReference>
<dbReference type="InterPro" id="IPR001387">
    <property type="entry name" value="Cro/C1-type_HTH"/>
</dbReference>
<sequence>MKPVPPGPVGEFAHHLRRGRLRSGLERPEVAHAIACSLATVQRAEAGERLPPLPTARAYATACGMDPDETEALWNTARRATRPGRQTHVPDLGTVADAADLGAVLADAHERAGAPPYRELERRAKRRARVFGPMSRSTLAGILNRERLPTTEERLLAFLAACRVPDHAFPLWVRAYRRVRRSERLAARRLNTVRTAEASGSAEAPWVQEARLEYERSRKGVRSE</sequence>
<dbReference type="CDD" id="cd00093">
    <property type="entry name" value="HTH_XRE"/>
    <property type="match status" value="1"/>
</dbReference>
<dbReference type="PROSITE" id="PS50943">
    <property type="entry name" value="HTH_CROC1"/>
    <property type="match status" value="1"/>
</dbReference>
<dbReference type="SMART" id="SM00530">
    <property type="entry name" value="HTH_XRE"/>
    <property type="match status" value="1"/>
</dbReference>
<dbReference type="Proteomes" id="UP001250181">
    <property type="component" value="Unassembled WGS sequence"/>
</dbReference>